<reference evidence="1 2" key="1">
    <citation type="journal article" date="2016" name="Nat. Commun.">
        <title>Thousands of microbial genomes shed light on interconnected biogeochemical processes in an aquifer system.</title>
        <authorList>
            <person name="Anantharaman K."/>
            <person name="Brown C.T."/>
            <person name="Hug L.A."/>
            <person name="Sharon I."/>
            <person name="Castelle C.J."/>
            <person name="Probst A.J."/>
            <person name="Thomas B.C."/>
            <person name="Singh A."/>
            <person name="Wilkins M.J."/>
            <person name="Karaoz U."/>
            <person name="Brodie E.L."/>
            <person name="Williams K.H."/>
            <person name="Hubbard S.S."/>
            <person name="Banfield J.F."/>
        </authorList>
    </citation>
    <scope>NUCLEOTIDE SEQUENCE [LARGE SCALE GENOMIC DNA]</scope>
</reference>
<protein>
    <submittedName>
        <fullName evidence="1">Uncharacterized protein</fullName>
    </submittedName>
</protein>
<name>A0A1F4STF5_UNCSA</name>
<dbReference type="EMBL" id="MEUB01000015">
    <property type="protein sequence ID" value="OGC23711.1"/>
    <property type="molecule type" value="Genomic_DNA"/>
</dbReference>
<dbReference type="Proteomes" id="UP000178417">
    <property type="component" value="Unassembled WGS sequence"/>
</dbReference>
<proteinExistence type="predicted"/>
<sequence length="309" mass="35523">MRGIFFNGLTGKLGYFKYREKDRKYGASCGSGKPNFDEILLLENIFNGKVPLLDGEKNPFKMIANEADACVGGEKTESNPYSEIVIEMSKRFPFFGIYLTIDDASWCKEVLSGKVVLSLRNRPAVERVLRRAILREIGVLQYKAREIKWIINYVLCHILLNSSEPVFYMAKERRSLTFNGKEIQLAIAQKLREKNQNGKLFPTETFAIHHDDKLVVLPNHGQTLDEVALQIIIDYMQTNVLPAEEIILGYEQAHELAHRGKTDYLKLLRAQDGKPAVWTEFLDILELFKKGQYPPVLEDDPLWNKFHKT</sequence>
<comment type="caution">
    <text evidence="1">The sequence shown here is derived from an EMBL/GenBank/DDBJ whole genome shotgun (WGS) entry which is preliminary data.</text>
</comment>
<dbReference type="AlphaFoldDB" id="A0A1F4STF5"/>
<dbReference type="STRING" id="1802579.A2310_06800"/>
<accession>A0A1F4STF5</accession>
<organism evidence="1 2">
    <name type="scientific">candidate division WOR-1 bacterium RIFOXYB2_FULL_37_13</name>
    <dbReference type="NCBI Taxonomy" id="1802579"/>
    <lineage>
        <taxon>Bacteria</taxon>
        <taxon>Bacillati</taxon>
        <taxon>Saganbacteria</taxon>
    </lineage>
</organism>
<evidence type="ECO:0000313" key="1">
    <source>
        <dbReference type="EMBL" id="OGC23711.1"/>
    </source>
</evidence>
<gene>
    <name evidence="1" type="ORF">A2310_06800</name>
</gene>
<evidence type="ECO:0000313" key="2">
    <source>
        <dbReference type="Proteomes" id="UP000178417"/>
    </source>
</evidence>